<accession>A0A3G8LHA2</accession>
<dbReference type="Gene3D" id="3.30.1370.110">
    <property type="match status" value="1"/>
</dbReference>
<accession>A0A502M916</accession>
<evidence type="ECO:0000313" key="5">
    <source>
        <dbReference type="Proteomes" id="UP000317904"/>
    </source>
</evidence>
<dbReference type="AlphaFoldDB" id="A0A3G8LHA2"/>
<dbReference type="RefSeq" id="WP_124724310.1">
    <property type="nucleotide sequence ID" value="NZ_CP034044.1"/>
</dbReference>
<evidence type="ECO:0000313" key="3">
    <source>
        <dbReference type="EMBL" id="TPI02270.1"/>
    </source>
</evidence>
<dbReference type="Pfam" id="PF01713">
    <property type="entry name" value="Smr"/>
    <property type="match status" value="1"/>
</dbReference>
<dbReference type="Proteomes" id="UP000317904">
    <property type="component" value="Unassembled WGS sequence"/>
</dbReference>
<proteinExistence type="predicted"/>
<dbReference type="KEGG" id="mstr:EGN60_01365"/>
<reference evidence="3 5" key="2">
    <citation type="submission" date="2019-06" db="EMBL/GenBank/DDBJ databases">
        <title>A comparative genomics study of ostrich specific Mycoplasmas.</title>
        <authorList>
            <person name="Botes A."/>
            <person name="Nel T."/>
        </authorList>
    </citation>
    <scope>NUCLEOTIDE SEQUENCE [LARGE SCALE GENOMIC DNA]</scope>
    <source>
        <strain evidence="3 5">Ms01</strain>
    </source>
</reference>
<evidence type="ECO:0000313" key="2">
    <source>
        <dbReference type="EMBL" id="AZG68615.1"/>
    </source>
</evidence>
<keyword evidence="4" id="KW-1185">Reference proteome</keyword>
<reference evidence="2 4" key="1">
    <citation type="submission" date="2018-11" db="EMBL/GenBank/DDBJ databases">
        <title>Genome sequence of Mycoplasma struthionis sp. nov.</title>
        <authorList>
            <person name="Spergser J."/>
        </authorList>
    </citation>
    <scope>NUCLEOTIDE SEQUENCE [LARGE SCALE GENOMIC DNA]</scope>
    <source>
        <strain evidence="2 4">237IA</strain>
    </source>
</reference>
<gene>
    <name evidence="2" type="ORF">EGN60_01365</name>
    <name evidence="3" type="ORF">FJM01_01215</name>
</gene>
<dbReference type="EMBL" id="VFSY01000022">
    <property type="protein sequence ID" value="TPI02270.1"/>
    <property type="molecule type" value="Genomic_DNA"/>
</dbReference>
<evidence type="ECO:0000259" key="1">
    <source>
        <dbReference type="Pfam" id="PF01713"/>
    </source>
</evidence>
<evidence type="ECO:0000313" key="4">
    <source>
        <dbReference type="Proteomes" id="UP000275883"/>
    </source>
</evidence>
<dbReference type="EMBL" id="CP034044">
    <property type="protein sequence ID" value="AZG68615.1"/>
    <property type="molecule type" value="Genomic_DNA"/>
</dbReference>
<dbReference type="InterPro" id="IPR002625">
    <property type="entry name" value="Smr_dom"/>
</dbReference>
<protein>
    <recommendedName>
        <fullName evidence="1">Smr domain-containing protein</fullName>
    </recommendedName>
</protein>
<feature type="domain" description="Smr" evidence="1">
    <location>
        <begin position="10"/>
        <end position="67"/>
    </location>
</feature>
<dbReference type="OrthoDB" id="399137at2"/>
<name>A0A3G8LHA2_9MOLU</name>
<dbReference type="SUPFAM" id="SSF160443">
    <property type="entry name" value="SMR domain-like"/>
    <property type="match status" value="1"/>
</dbReference>
<dbReference type="InterPro" id="IPR036063">
    <property type="entry name" value="Smr_dom_sf"/>
</dbReference>
<organism evidence="2 4">
    <name type="scientific">Mycoplasma struthionis</name>
    <dbReference type="NCBI Taxonomy" id="538220"/>
    <lineage>
        <taxon>Bacteria</taxon>
        <taxon>Bacillati</taxon>
        <taxon>Mycoplasmatota</taxon>
        <taxon>Mollicutes</taxon>
        <taxon>Mycoplasmataceae</taxon>
        <taxon>Mycoplasma</taxon>
    </lineage>
</organism>
<dbReference type="Proteomes" id="UP000275883">
    <property type="component" value="Chromosome"/>
</dbReference>
<sequence length="79" mass="9191">MRAWYEPLELDLHGLDTIEASSQTLLALYEFKNDEYNDTMDIIVGIGTGALRLTVEEILDKEGYRYSYLNNRAVIRVYK</sequence>